<dbReference type="Proteomes" id="UP000000560">
    <property type="component" value="Chromosome IV"/>
</dbReference>
<dbReference type="InParanoid" id="C8VB93"/>
<dbReference type="HOGENOM" id="CLU_3106323_0_0_1"/>
<reference evidence="2" key="2">
    <citation type="journal article" date="2009" name="Fungal Genet. Biol.">
        <title>The 2008 update of the Aspergillus nidulans genome annotation: a community effort.</title>
        <authorList>
            <person name="Wortman J.R."/>
            <person name="Gilsenan J.M."/>
            <person name="Joardar V."/>
            <person name="Deegan J."/>
            <person name="Clutterbuck J."/>
            <person name="Andersen M.R."/>
            <person name="Archer D."/>
            <person name="Bencina M."/>
            <person name="Braus G."/>
            <person name="Coutinho P."/>
            <person name="von Dohren H."/>
            <person name="Doonan J."/>
            <person name="Driessen A.J."/>
            <person name="Durek P."/>
            <person name="Espeso E."/>
            <person name="Fekete E."/>
            <person name="Flipphi M."/>
            <person name="Estrada C.G."/>
            <person name="Geysens S."/>
            <person name="Goldman G."/>
            <person name="de Groot P.W."/>
            <person name="Hansen K."/>
            <person name="Harris S.D."/>
            <person name="Heinekamp T."/>
            <person name="Helmstaedt K."/>
            <person name="Henrissat B."/>
            <person name="Hofmann G."/>
            <person name="Homan T."/>
            <person name="Horio T."/>
            <person name="Horiuchi H."/>
            <person name="James S."/>
            <person name="Jones M."/>
            <person name="Karaffa L."/>
            <person name="Karanyi Z."/>
            <person name="Kato M."/>
            <person name="Keller N."/>
            <person name="Kelly D.E."/>
            <person name="Kiel J.A."/>
            <person name="Kim J.M."/>
            <person name="van der Klei I.J."/>
            <person name="Klis F.M."/>
            <person name="Kovalchuk A."/>
            <person name="Krasevec N."/>
            <person name="Kubicek C.P."/>
            <person name="Liu B."/>
            <person name="Maccabe A."/>
            <person name="Meyer V."/>
            <person name="Mirabito P."/>
            <person name="Miskei M."/>
            <person name="Mos M."/>
            <person name="Mullins J."/>
            <person name="Nelson D.R."/>
            <person name="Nielsen J."/>
            <person name="Oakley B.R."/>
            <person name="Osmani S.A."/>
            <person name="Pakula T."/>
            <person name="Paszewski A."/>
            <person name="Paulsen I."/>
            <person name="Pilsyk S."/>
            <person name="Pocsi I."/>
            <person name="Punt P.J."/>
            <person name="Ram A.F."/>
            <person name="Ren Q."/>
            <person name="Robellet X."/>
            <person name="Robson G."/>
            <person name="Seiboth B."/>
            <person name="van Solingen P."/>
            <person name="Specht T."/>
            <person name="Sun J."/>
            <person name="Taheri-Talesh N."/>
            <person name="Takeshita N."/>
            <person name="Ussery D."/>
            <person name="vanKuyk P.A."/>
            <person name="Visser H."/>
            <person name="van de Vondervoort P.J."/>
            <person name="de Vries R.P."/>
            <person name="Walton J."/>
            <person name="Xiang X."/>
            <person name="Xiong Y."/>
            <person name="Zeng A.P."/>
            <person name="Brandt B.W."/>
            <person name="Cornell M.J."/>
            <person name="van den Hondel C.A."/>
            <person name="Visser J."/>
            <person name="Oliver S.G."/>
            <person name="Turner G."/>
        </authorList>
    </citation>
    <scope>GENOME REANNOTATION</scope>
    <source>
        <strain evidence="2">FGSC A4 / ATCC 38163 / CBS 112.46 / NRRL 194 / M139</strain>
    </source>
</reference>
<reference evidence="2" key="1">
    <citation type="journal article" date="2005" name="Nature">
        <title>Sequencing of Aspergillus nidulans and comparative analysis with A. fumigatus and A. oryzae.</title>
        <authorList>
            <person name="Galagan J.E."/>
            <person name="Calvo S.E."/>
            <person name="Cuomo C."/>
            <person name="Ma L.J."/>
            <person name="Wortman J.R."/>
            <person name="Batzoglou S."/>
            <person name="Lee S.I."/>
            <person name="Basturkmen M."/>
            <person name="Spevak C.C."/>
            <person name="Clutterbuck J."/>
            <person name="Kapitonov V."/>
            <person name="Jurka J."/>
            <person name="Scazzocchio C."/>
            <person name="Farman M."/>
            <person name="Butler J."/>
            <person name="Purcell S."/>
            <person name="Harris S."/>
            <person name="Braus G.H."/>
            <person name="Draht O."/>
            <person name="Busch S."/>
            <person name="D'Enfert C."/>
            <person name="Bouchier C."/>
            <person name="Goldman G.H."/>
            <person name="Bell-Pedersen D."/>
            <person name="Griffiths-Jones S."/>
            <person name="Doonan J.H."/>
            <person name="Yu J."/>
            <person name="Vienken K."/>
            <person name="Pain A."/>
            <person name="Freitag M."/>
            <person name="Selker E.U."/>
            <person name="Archer D.B."/>
            <person name="Penalva M.A."/>
            <person name="Oakley B.R."/>
            <person name="Momany M."/>
            <person name="Tanaka T."/>
            <person name="Kumagai T."/>
            <person name="Asai K."/>
            <person name="Machida M."/>
            <person name="Nierman W.C."/>
            <person name="Denning D.W."/>
            <person name="Caddick M."/>
            <person name="Hynes M."/>
            <person name="Paoletti M."/>
            <person name="Fischer R."/>
            <person name="Miller B."/>
            <person name="Dyer P."/>
            <person name="Sachs M.S."/>
            <person name="Osmani S.A."/>
            <person name="Birren B.W."/>
        </authorList>
    </citation>
    <scope>NUCLEOTIDE SEQUENCE [LARGE SCALE GENOMIC DNA]</scope>
    <source>
        <strain evidence="2">FGSC A4 / ATCC 38163 / CBS 112.46 / NRRL 194 / M139</strain>
    </source>
</reference>
<sequence>MYEVRQPRCNGTYLDGYSYLDVPYVQGIAKEEMRKKDCCCEYLSNLAGQGS</sequence>
<dbReference type="EMBL" id="BN001304">
    <property type="protein sequence ID" value="CBF79347.1"/>
    <property type="molecule type" value="Genomic_DNA"/>
</dbReference>
<dbReference type="KEGG" id="ani:ANIA_11562"/>
<dbReference type="RefSeq" id="XP_050467946.1">
    <property type="nucleotide sequence ID" value="XM_050611980.1"/>
</dbReference>
<dbReference type="AlphaFoldDB" id="C8VB93"/>
<dbReference type="GeneID" id="74897130"/>
<gene>
    <name evidence="1" type="ORF">ANIA_11562</name>
</gene>
<accession>C8VB93</accession>
<evidence type="ECO:0000313" key="2">
    <source>
        <dbReference type="Proteomes" id="UP000000560"/>
    </source>
</evidence>
<protein>
    <submittedName>
        <fullName evidence="1">Uncharacterized protein</fullName>
    </submittedName>
</protein>
<name>C8VB93_EMENI</name>
<evidence type="ECO:0000313" key="1">
    <source>
        <dbReference type="EMBL" id="CBF79347.1"/>
    </source>
</evidence>
<proteinExistence type="predicted"/>
<keyword evidence="2" id="KW-1185">Reference proteome</keyword>
<organism evidence="1 2">
    <name type="scientific">Emericella nidulans (strain FGSC A4 / ATCC 38163 / CBS 112.46 / NRRL 194 / M139)</name>
    <name type="common">Aspergillus nidulans</name>
    <dbReference type="NCBI Taxonomy" id="227321"/>
    <lineage>
        <taxon>Eukaryota</taxon>
        <taxon>Fungi</taxon>
        <taxon>Dikarya</taxon>
        <taxon>Ascomycota</taxon>
        <taxon>Pezizomycotina</taxon>
        <taxon>Eurotiomycetes</taxon>
        <taxon>Eurotiomycetidae</taxon>
        <taxon>Eurotiales</taxon>
        <taxon>Aspergillaceae</taxon>
        <taxon>Aspergillus</taxon>
        <taxon>Aspergillus subgen. Nidulantes</taxon>
    </lineage>
</organism>